<proteinExistence type="predicted"/>
<keyword evidence="4" id="KW-1185">Reference proteome</keyword>
<evidence type="ECO:0000313" key="4">
    <source>
        <dbReference type="Proteomes" id="UP000276254"/>
    </source>
</evidence>
<feature type="domain" description="Tip attachment protein J" evidence="1">
    <location>
        <begin position="243"/>
        <end position="423"/>
    </location>
</feature>
<dbReference type="InterPro" id="IPR032876">
    <property type="entry name" value="J_dom"/>
</dbReference>
<reference evidence="3 4" key="1">
    <citation type="submission" date="2018-09" db="EMBL/GenBank/DDBJ databases">
        <title>Sphingomonas peninsula sp. nov., isolated from fildes peninsula, Antarctic soil.</title>
        <authorList>
            <person name="Yingchao G."/>
        </authorList>
    </citation>
    <scope>NUCLEOTIDE SEQUENCE [LARGE SCALE GENOMIC DNA]</scope>
    <source>
        <strain evidence="3 4">YZ-8</strain>
    </source>
</reference>
<dbReference type="Gene3D" id="2.60.120.260">
    <property type="entry name" value="Galactose-binding domain-like"/>
    <property type="match status" value="1"/>
</dbReference>
<accession>A0A494TLB1</accession>
<dbReference type="Pfam" id="PF23666">
    <property type="entry name" value="Rcc01698_C"/>
    <property type="match status" value="1"/>
</dbReference>
<gene>
    <name evidence="3" type="ORF">D3Y57_09825</name>
</gene>
<dbReference type="Pfam" id="PF13550">
    <property type="entry name" value="Phage-tail_3"/>
    <property type="match status" value="1"/>
</dbReference>
<name>A0A494TLB1_SPHPE</name>
<evidence type="ECO:0000259" key="1">
    <source>
        <dbReference type="Pfam" id="PF13550"/>
    </source>
</evidence>
<dbReference type="InterPro" id="IPR056490">
    <property type="entry name" value="Rcc01698_C"/>
</dbReference>
<feature type="domain" description="Rcc01698-like C-terminal" evidence="2">
    <location>
        <begin position="523"/>
        <end position="613"/>
    </location>
</feature>
<dbReference type="RefSeq" id="WP_121152833.1">
    <property type="nucleotide sequence ID" value="NZ_CP032829.1"/>
</dbReference>
<sequence length="1201" mass="124998">MGGKTISTTATQIAGIVIQTSSYGIPRPVIYGTNRVSANLLWFGNFTAIPHTTSSSSGGKGLGSVTQKDTTYTYTVAAIMGICEGPIVGIGSVWKDKDKTTLAAVGLTLFTGTTTQSTWSFLTGWNISTNWIYDQAFGYAGQGTSFTDQAISYSGTAYVCSSAYDLGDSASVPNHSFEVQGKFIYGGAIVDANPAVIIPDILTAQAYGIGLTSGQIAPLSGYAASYSNYCIAMGLFMSPAYSDQATGADRVQEICDLTNSAPFWSGGQLKITPRGDTAITGNGVTFTPDLTVQFDLSDDDFLGVGVDPVRVTRTSPADAYNRITMEFSNRVNQYNAEICSAEDQTAIEAYGLKTGSQITAHMFCDSTTAKLSCQLLLQRSLFVRNTYEFELGARFAMLEPMDIVTLTDGPLGMARLPVRIIEIDEQDDSFMVTAEDAPIGIASAARYSHDNGLRWQQIISQMPLSCAAPIIFEMPSLAVGDGLHMGIAVGGQTSDPLYGGCRIWLSLDGTNYTQEGTIYGSSRYGTLSAALAAHAAGTDTASTVAAALRSNAQLVSASTADRDKGTTLINVGGEYLSYQTATLTSTNNYNLTSLNRGLYGTTPGGAASGATFVRVDDAIAVLQDLNLSLIGQTVFIKCTAFDVYRTSEQALSAATAYSYTITGNMKALETPVDFATGVGGITKPAPYAGTSLSLVDVSYSGTTTIVANGFKGNGSGGDWTTGVADKNYYTSGYVAARMAGVSQRLMVGLTSQSSFSTMIYTKMEYAIYSQSGATAYFIYELGNSVYTVPTITTAAGDYFDVVNDAAVVRYYINGSLVYKSLVAPNGLKLRACITVGNGSQATANVTDVQAGPSLSAIDTLAGNGGQNLIYNGGAELGTTAGWVKNYVGGTGPVAFYTNTTYAQSGQYSFVLSKSATSDQIGATCKSVAVMPGEIYNIKVFLYGILGSSSTGLYLRAGESTTDNSPTGPISTPDFVANGPVTSGARVYDLVYIVPAGVYFFSLNVIAYTGTPSIAFEATMLKTVDFTNGLTGTGKPDANATNSALSGSPIGTITAGAVATTILSVGGIASGQVGTSAMVSNAVSNGLILNSGTVTAGNNTRTYHTLVSGSITLSVAGVVYVNFTASQQYSTGTAFTWGVIVNIGGSAFNSASGSSNVQTNSIGCSAAASLAAGTYTVSVVYYADNISVSAYNDTTYIQGLKR</sequence>
<protein>
    <submittedName>
        <fullName evidence="3">Uncharacterized protein</fullName>
    </submittedName>
</protein>
<organism evidence="3 4">
    <name type="scientific">Sphingomonas paeninsulae</name>
    <dbReference type="NCBI Taxonomy" id="2319844"/>
    <lineage>
        <taxon>Bacteria</taxon>
        <taxon>Pseudomonadati</taxon>
        <taxon>Pseudomonadota</taxon>
        <taxon>Alphaproteobacteria</taxon>
        <taxon>Sphingomonadales</taxon>
        <taxon>Sphingomonadaceae</taxon>
        <taxon>Sphingomonas</taxon>
    </lineage>
</organism>
<dbReference type="Proteomes" id="UP000276254">
    <property type="component" value="Chromosome"/>
</dbReference>
<dbReference type="EMBL" id="CP032829">
    <property type="protein sequence ID" value="AYJ86208.1"/>
    <property type="molecule type" value="Genomic_DNA"/>
</dbReference>
<dbReference type="OrthoDB" id="7547418at2"/>
<evidence type="ECO:0000259" key="2">
    <source>
        <dbReference type="Pfam" id="PF23666"/>
    </source>
</evidence>
<dbReference type="AlphaFoldDB" id="A0A494TLB1"/>
<dbReference type="KEGG" id="spha:D3Y57_09825"/>
<evidence type="ECO:0000313" key="3">
    <source>
        <dbReference type="EMBL" id="AYJ86208.1"/>
    </source>
</evidence>